<evidence type="ECO:0000259" key="8">
    <source>
        <dbReference type="Pfam" id="PF00479"/>
    </source>
</evidence>
<dbReference type="Proteomes" id="UP000298566">
    <property type="component" value="Chromosome"/>
</dbReference>
<feature type="binding site" evidence="7">
    <location>
        <position position="175"/>
    </location>
    <ligand>
        <name>substrate</name>
    </ligand>
</feature>
<dbReference type="PANTHER" id="PTHR23429:SF0">
    <property type="entry name" value="GLUCOSE-6-PHOSPHATE 1-DEHYDROGENASE"/>
    <property type="match status" value="1"/>
</dbReference>
<evidence type="ECO:0000256" key="4">
    <source>
        <dbReference type="ARBA" id="ARBA00022857"/>
    </source>
</evidence>
<dbReference type="GO" id="GO:0006006">
    <property type="term" value="P:glucose metabolic process"/>
    <property type="evidence" value="ECO:0007669"/>
    <property type="project" value="UniProtKB-KW"/>
</dbReference>
<keyword evidence="3 7" id="KW-0313">Glucose metabolism</keyword>
<dbReference type="OrthoDB" id="9802739at2"/>
<comment type="catalytic activity">
    <reaction evidence="7">
        <text>D-glucose 6-phosphate + NADP(+) = 6-phospho-D-glucono-1,5-lactone + NADPH + H(+)</text>
        <dbReference type="Rhea" id="RHEA:15841"/>
        <dbReference type="ChEBI" id="CHEBI:15378"/>
        <dbReference type="ChEBI" id="CHEBI:57783"/>
        <dbReference type="ChEBI" id="CHEBI:57955"/>
        <dbReference type="ChEBI" id="CHEBI:58349"/>
        <dbReference type="ChEBI" id="CHEBI:61548"/>
        <dbReference type="EC" id="1.1.1.49"/>
    </reaction>
</comment>
<feature type="domain" description="Glucose-6-phosphate dehydrogenase C-terminal" evidence="9">
    <location>
        <begin position="187"/>
        <end position="486"/>
    </location>
</feature>
<evidence type="ECO:0000259" key="9">
    <source>
        <dbReference type="Pfam" id="PF02781"/>
    </source>
</evidence>
<keyword evidence="6 7" id="KW-0119">Carbohydrate metabolism</keyword>
<feature type="binding site" evidence="7">
    <location>
        <begin position="90"/>
        <end position="91"/>
    </location>
    <ligand>
        <name>NADP(+)</name>
        <dbReference type="ChEBI" id="CHEBI:58349"/>
    </ligand>
</feature>
<feature type="binding site" evidence="7">
    <location>
        <position position="145"/>
    </location>
    <ligand>
        <name>NADP(+)</name>
        <dbReference type="ChEBI" id="CHEBI:58349"/>
    </ligand>
</feature>
<dbReference type="SUPFAM" id="SSF55347">
    <property type="entry name" value="Glyceraldehyde-3-phosphate dehydrogenase-like, C-terminal domain"/>
    <property type="match status" value="1"/>
</dbReference>
<dbReference type="InterPro" id="IPR022675">
    <property type="entry name" value="G6P_DH_C"/>
</dbReference>
<dbReference type="HAMAP" id="MF_00966">
    <property type="entry name" value="G6PD"/>
    <property type="match status" value="1"/>
</dbReference>
<dbReference type="EC" id="1.1.1.49" evidence="7"/>
<feature type="binding site" evidence="7">
    <location>
        <position position="213"/>
    </location>
    <ligand>
        <name>substrate</name>
    </ligand>
</feature>
<dbReference type="AlphaFoldDB" id="A0A4D6YBD7"/>
<keyword evidence="4 7" id="KW-0521">NADP</keyword>
<dbReference type="PANTHER" id="PTHR23429">
    <property type="entry name" value="GLUCOSE-6-PHOSPHATE 1-DEHYDROGENASE G6PD"/>
    <property type="match status" value="1"/>
</dbReference>
<evidence type="ECO:0000256" key="3">
    <source>
        <dbReference type="ARBA" id="ARBA00022526"/>
    </source>
</evidence>
<accession>A0A4D6YBD7</accession>
<dbReference type="GO" id="GO:0005829">
    <property type="term" value="C:cytosol"/>
    <property type="evidence" value="ECO:0007669"/>
    <property type="project" value="TreeGrafter"/>
</dbReference>
<dbReference type="Pfam" id="PF02781">
    <property type="entry name" value="G6PD_C"/>
    <property type="match status" value="1"/>
</dbReference>
<comment type="caution">
    <text evidence="7">Lacks conserved residue(s) required for the propagation of feature annotation.</text>
</comment>
<dbReference type="PROSITE" id="PS00069">
    <property type="entry name" value="G6P_DEHYDROGENASE"/>
    <property type="match status" value="1"/>
</dbReference>
<dbReference type="FunFam" id="3.40.50.720:FF:000079">
    <property type="entry name" value="Glucose-6-phosphate 1-dehydrogenase"/>
    <property type="match status" value="1"/>
</dbReference>
<protein>
    <recommendedName>
        <fullName evidence="7">Glucose-6-phosphate 1-dehydrogenase</fullName>
        <shortName evidence="7">G6PD</shortName>
        <ecNumber evidence="7">1.1.1.49</ecNumber>
    </recommendedName>
</protein>
<dbReference type="GO" id="GO:0009051">
    <property type="term" value="P:pentose-phosphate shunt, oxidative branch"/>
    <property type="evidence" value="ECO:0007669"/>
    <property type="project" value="TreeGrafter"/>
</dbReference>
<comment type="pathway">
    <text evidence="1 7">Carbohydrate degradation; pentose phosphate pathway; D-ribulose 5-phosphate from D-glucose 6-phosphate (oxidative stage): step 1/3.</text>
</comment>
<comment type="similarity">
    <text evidence="2 7">Belongs to the glucose-6-phosphate dehydrogenase family.</text>
</comment>
<gene>
    <name evidence="7 10" type="primary">zwf</name>
    <name evidence="10" type="ORF">D9V73_01530</name>
</gene>
<dbReference type="PIRSF" id="PIRSF000110">
    <property type="entry name" value="G6PD"/>
    <property type="match status" value="1"/>
</dbReference>
<dbReference type="InterPro" id="IPR019796">
    <property type="entry name" value="G6P_DH_AS"/>
</dbReference>
<dbReference type="UniPathway" id="UPA00115">
    <property type="reaction ID" value="UER00408"/>
</dbReference>
<feature type="binding site" evidence="7">
    <location>
        <position position="179"/>
    </location>
    <ligand>
        <name>substrate</name>
    </ligand>
</feature>
<organism evidence="10 11">
    <name type="scientific">Buchnera aphidicola subsp. Melaphis rhois</name>
    <dbReference type="NCBI Taxonomy" id="118103"/>
    <lineage>
        <taxon>Bacteria</taxon>
        <taxon>Pseudomonadati</taxon>
        <taxon>Pseudomonadota</taxon>
        <taxon>Gammaproteobacteria</taxon>
        <taxon>Enterobacterales</taxon>
        <taxon>Erwiniaceae</taxon>
        <taxon>Buchnera</taxon>
    </lineage>
</organism>
<dbReference type="SUPFAM" id="SSF51735">
    <property type="entry name" value="NAD(P)-binding Rossmann-fold domains"/>
    <property type="match status" value="1"/>
</dbReference>
<proteinExistence type="inferred from homology"/>
<feature type="binding site" evidence="7">
    <location>
        <position position="232"/>
    </location>
    <ligand>
        <name>substrate</name>
    </ligand>
</feature>
<evidence type="ECO:0000256" key="6">
    <source>
        <dbReference type="ARBA" id="ARBA00023277"/>
    </source>
</evidence>
<dbReference type="NCBIfam" id="TIGR00871">
    <property type="entry name" value="zwf"/>
    <property type="match status" value="1"/>
</dbReference>
<evidence type="ECO:0000313" key="10">
    <source>
        <dbReference type="EMBL" id="QCI23324.1"/>
    </source>
</evidence>
<evidence type="ECO:0000313" key="11">
    <source>
        <dbReference type="Proteomes" id="UP000298566"/>
    </source>
</evidence>
<dbReference type="PRINTS" id="PR00079">
    <property type="entry name" value="G6PDHDRGNASE"/>
</dbReference>
<feature type="binding site" evidence="7">
    <location>
        <position position="337"/>
    </location>
    <ligand>
        <name>substrate</name>
    </ligand>
</feature>
<dbReference type="Pfam" id="PF00479">
    <property type="entry name" value="G6PD_N"/>
    <property type="match status" value="1"/>
</dbReference>
<dbReference type="InterPro" id="IPR036291">
    <property type="entry name" value="NAD(P)-bd_dom_sf"/>
</dbReference>
<feature type="domain" description="Glucose-6-phosphate dehydrogenase NAD-binding" evidence="8">
    <location>
        <begin position="11"/>
        <end position="184"/>
    </location>
</feature>
<evidence type="ECO:0000256" key="5">
    <source>
        <dbReference type="ARBA" id="ARBA00023002"/>
    </source>
</evidence>
<feature type="binding site" evidence="7">
    <location>
        <position position="48"/>
    </location>
    <ligand>
        <name>NADP(+)</name>
        <dbReference type="ChEBI" id="CHEBI:58349"/>
    </ligand>
</feature>
<dbReference type="InterPro" id="IPR001282">
    <property type="entry name" value="G6P_DH"/>
</dbReference>
<evidence type="ECO:0000256" key="7">
    <source>
        <dbReference type="HAMAP-Rule" id="MF_00966"/>
    </source>
</evidence>
<dbReference type="InterPro" id="IPR022674">
    <property type="entry name" value="G6P_DH_NAD-bd"/>
</dbReference>
<evidence type="ECO:0000256" key="2">
    <source>
        <dbReference type="ARBA" id="ARBA00009975"/>
    </source>
</evidence>
<dbReference type="GO" id="GO:0004345">
    <property type="term" value="F:glucose-6-phosphate dehydrogenase activity"/>
    <property type="evidence" value="ECO:0007669"/>
    <property type="project" value="UniProtKB-UniRule"/>
</dbReference>
<reference evidence="10 11" key="1">
    <citation type="submission" date="2018-10" db="EMBL/GenBank/DDBJ databases">
        <title>Comparative functional genomics of the obligate endosymbiont Buchnera aphidicola.</title>
        <authorList>
            <person name="Chong R.A."/>
        </authorList>
    </citation>
    <scope>NUCLEOTIDE SEQUENCE [LARGE SCALE GENOMIC DNA]</scope>
    <source>
        <strain evidence="10 11">Mrh</strain>
    </source>
</reference>
<evidence type="ECO:0000256" key="1">
    <source>
        <dbReference type="ARBA" id="ARBA00004937"/>
    </source>
</evidence>
<dbReference type="GO" id="GO:0050661">
    <property type="term" value="F:NADP binding"/>
    <property type="evidence" value="ECO:0007669"/>
    <property type="project" value="UniProtKB-UniRule"/>
</dbReference>
<feature type="binding site" evidence="7">
    <location>
        <position position="342"/>
    </location>
    <ligand>
        <name>substrate</name>
    </ligand>
</feature>
<dbReference type="EMBL" id="CP033004">
    <property type="protein sequence ID" value="QCI23324.1"/>
    <property type="molecule type" value="Genomic_DNA"/>
</dbReference>
<name>A0A4D6YBD7_BUCMH</name>
<comment type="function">
    <text evidence="7">Catalyzes the oxidation of glucose 6-phosphate to 6-phosphogluconolactone.</text>
</comment>
<keyword evidence="5 7" id="KW-0560">Oxidoreductase</keyword>
<feature type="active site" description="Proton acceptor" evidence="7">
    <location>
        <position position="237"/>
    </location>
</feature>
<dbReference type="Gene3D" id="3.30.360.10">
    <property type="entry name" value="Dihydrodipicolinate Reductase, domain 2"/>
    <property type="match status" value="1"/>
</dbReference>
<sequence>MININETCDLVIFGAKGDLACRKLLPSLYKLEKANKLSNKMRIIGVGRANWDKNTYSDIVYKSLQQFMKIKIEEHVWKNLFSRLEFCNLDVNDTHSFHKLKPILCRSNHLIIYYFAMPPNTFSAICKGLGKVNLNLDSTRIIIEKPLGSSLKTSKKINYEISKYFLENQIFRIDHYLGKETILNLIAFRFSNSLFYYNWNNKFIDHIQITIAEKIGVEGRNKYFDNTGQIRDMVQNHLLQILTIITMSQPINLCSNNIQNEKVKILKALRPFDNINIHNKVVLGQYSENIINGKKIPSYLDDIRKKEHSNTETFVSMKVNIDNKRWYGVPFYLRTGKRLPKKCSKIVIFFKNVPVNIFNNHQNNLPKNKIIIYLQPNEGINIQILNKIPGLEPNYKLDKINLNFNYNRGFKQIELFDAYDRLLLESIRGNQALFVRKDEVELAWKWIDSIFNSFNICRNPPILYPSGTWGPVLSNIMIEKDGYTWN</sequence>
<dbReference type="Gene3D" id="3.40.50.720">
    <property type="entry name" value="NAD(P)-binding Rossmann-like Domain"/>
    <property type="match status" value="1"/>
</dbReference>